<dbReference type="InterPro" id="IPR025565">
    <property type="entry name" value="DUF4328"/>
</dbReference>
<keyword evidence="2" id="KW-0812">Transmembrane</keyword>
<dbReference type="Pfam" id="PF14219">
    <property type="entry name" value="DUF4328"/>
    <property type="match status" value="1"/>
</dbReference>
<protein>
    <submittedName>
        <fullName evidence="4">DUF4328 domain-containing protein</fullName>
    </submittedName>
</protein>
<reference evidence="4 5" key="1">
    <citation type="submission" date="2020-08" db="EMBL/GenBank/DDBJ databases">
        <authorList>
            <person name="Mo P."/>
        </authorList>
    </citation>
    <scope>NUCLEOTIDE SEQUENCE [LARGE SCALE GENOMIC DNA]</scope>
    <source>
        <strain evidence="4 5">CGMCC 4.1532</strain>
    </source>
</reference>
<feature type="region of interest" description="Disordered" evidence="1">
    <location>
        <begin position="51"/>
        <end position="72"/>
    </location>
</feature>
<evidence type="ECO:0000256" key="1">
    <source>
        <dbReference type="SAM" id="MobiDB-lite"/>
    </source>
</evidence>
<gene>
    <name evidence="4" type="ORF">H6H00_07815</name>
</gene>
<organism evidence="4 5">
    <name type="scientific">Pseudonocardia petroleophila</name>
    <dbReference type="NCBI Taxonomy" id="37331"/>
    <lineage>
        <taxon>Bacteria</taxon>
        <taxon>Bacillati</taxon>
        <taxon>Actinomycetota</taxon>
        <taxon>Actinomycetes</taxon>
        <taxon>Pseudonocardiales</taxon>
        <taxon>Pseudonocardiaceae</taxon>
        <taxon>Pseudonocardia</taxon>
    </lineage>
</organism>
<dbReference type="KEGG" id="ppel:H6H00_07815"/>
<feature type="transmembrane region" description="Helical" evidence="2">
    <location>
        <begin position="228"/>
        <end position="248"/>
    </location>
</feature>
<dbReference type="Proteomes" id="UP000515728">
    <property type="component" value="Chromosome"/>
</dbReference>
<proteinExistence type="predicted"/>
<evidence type="ECO:0000259" key="3">
    <source>
        <dbReference type="Pfam" id="PF14219"/>
    </source>
</evidence>
<feature type="transmembrane region" description="Helical" evidence="2">
    <location>
        <begin position="141"/>
        <end position="166"/>
    </location>
</feature>
<name>A0A7G7MM10_9PSEU</name>
<keyword evidence="2" id="KW-1133">Transmembrane helix</keyword>
<feature type="transmembrane region" description="Helical" evidence="2">
    <location>
        <begin position="187"/>
        <end position="208"/>
    </location>
</feature>
<accession>A0A7G7MM10</accession>
<keyword evidence="5" id="KW-1185">Reference proteome</keyword>
<dbReference type="EMBL" id="CP060131">
    <property type="protein sequence ID" value="QNG53821.1"/>
    <property type="molecule type" value="Genomic_DNA"/>
</dbReference>
<evidence type="ECO:0000313" key="5">
    <source>
        <dbReference type="Proteomes" id="UP000515728"/>
    </source>
</evidence>
<dbReference type="AlphaFoldDB" id="A0A7G7MM10"/>
<sequence>MAPAAAGPQTCPRCRRTSEPGAGPFCPYCGRYLAALEWVALPPAPDTPAVVPAPRRPYSGPPQARPQRGGYPARPWVRASGPVAPGPLTTACSLAGTVVPLLWATVAVALVAAGAEGWRYGLLLASRSDALSAPVVAASDALVLSAGTIAPILTLIVGTLVVLWTVRATAAAADAAGVVPSRRARDIVVGWLVPGVNLAVPGAVFAEIEHTALGRPAAERPRPSRLVLAWWGLWAAGVVLSAVVLLWGLRTGVQARADGVVLHAVLDLLAAVVAGVTAVLVTRLTRLLAPARTDRRELLVAVRP</sequence>
<evidence type="ECO:0000256" key="2">
    <source>
        <dbReference type="SAM" id="Phobius"/>
    </source>
</evidence>
<keyword evidence="2" id="KW-0472">Membrane</keyword>
<dbReference type="RefSeq" id="WP_185720647.1">
    <property type="nucleotide sequence ID" value="NZ_BAAAWI010000001.1"/>
</dbReference>
<feature type="transmembrane region" description="Helical" evidence="2">
    <location>
        <begin position="260"/>
        <end position="281"/>
    </location>
</feature>
<feature type="transmembrane region" description="Helical" evidence="2">
    <location>
        <begin position="101"/>
        <end position="121"/>
    </location>
</feature>
<evidence type="ECO:0000313" key="4">
    <source>
        <dbReference type="EMBL" id="QNG53821.1"/>
    </source>
</evidence>
<feature type="domain" description="DUF4328" evidence="3">
    <location>
        <begin position="128"/>
        <end position="286"/>
    </location>
</feature>